<keyword evidence="3" id="KW-1185">Reference proteome</keyword>
<dbReference type="EMBL" id="CM007384">
    <property type="protein sequence ID" value="ONK73473.1"/>
    <property type="molecule type" value="Genomic_DNA"/>
</dbReference>
<organism evidence="2 3">
    <name type="scientific">Asparagus officinalis</name>
    <name type="common">Garden asparagus</name>
    <dbReference type="NCBI Taxonomy" id="4686"/>
    <lineage>
        <taxon>Eukaryota</taxon>
        <taxon>Viridiplantae</taxon>
        <taxon>Streptophyta</taxon>
        <taxon>Embryophyta</taxon>
        <taxon>Tracheophyta</taxon>
        <taxon>Spermatophyta</taxon>
        <taxon>Magnoliopsida</taxon>
        <taxon>Liliopsida</taxon>
        <taxon>Asparagales</taxon>
        <taxon>Asparagaceae</taxon>
        <taxon>Asparagoideae</taxon>
        <taxon>Asparagus</taxon>
    </lineage>
</organism>
<proteinExistence type="predicted"/>
<feature type="region of interest" description="Disordered" evidence="1">
    <location>
        <begin position="102"/>
        <end position="122"/>
    </location>
</feature>
<evidence type="ECO:0000256" key="1">
    <source>
        <dbReference type="SAM" id="MobiDB-lite"/>
    </source>
</evidence>
<accession>A0A5P1F6V1</accession>
<gene>
    <name evidence="2" type="ORF">A4U43_C04F31920</name>
</gene>
<dbReference type="AlphaFoldDB" id="A0A5P1F6V1"/>
<sequence length="302" mass="33304">MVGGFLGGVRIEREELAMVLIWERGFRRGCWCECRVIGDQSSAGRWAVQRIGGGGREGGALRRRPGAGREASSLAEGVDRERAEEIWGGAGCEGAAAIGARAARGEPADGSRKKKKRVGGQCIKPSTRSSRIVVVLKVNRYVRRLNTNPSFMLWSLFRSIRSSGHVRSRNHNQNTGHEMSHGRAHGNPEVIMKQLQSNVRSPGHEKRPCDCIGPLNCLFRRHRQCRILGVGAIKSPGNKSHCKGMGLLLETPSTERLPMSFDQSKRHLNSLMDQKGKGFQFDTYGIDRWACPGKQLPIGSNL</sequence>
<evidence type="ECO:0000313" key="3">
    <source>
        <dbReference type="Proteomes" id="UP000243459"/>
    </source>
</evidence>
<reference evidence="3" key="1">
    <citation type="journal article" date="2017" name="Nat. Commun.">
        <title>The asparagus genome sheds light on the origin and evolution of a young Y chromosome.</title>
        <authorList>
            <person name="Harkess A."/>
            <person name="Zhou J."/>
            <person name="Xu C."/>
            <person name="Bowers J.E."/>
            <person name="Van der Hulst R."/>
            <person name="Ayyampalayam S."/>
            <person name="Mercati F."/>
            <person name="Riccardi P."/>
            <person name="McKain M.R."/>
            <person name="Kakrana A."/>
            <person name="Tang H."/>
            <person name="Ray J."/>
            <person name="Groenendijk J."/>
            <person name="Arikit S."/>
            <person name="Mathioni S.M."/>
            <person name="Nakano M."/>
            <person name="Shan H."/>
            <person name="Telgmann-Rauber A."/>
            <person name="Kanno A."/>
            <person name="Yue Z."/>
            <person name="Chen H."/>
            <person name="Li W."/>
            <person name="Chen Y."/>
            <person name="Xu X."/>
            <person name="Zhang Y."/>
            <person name="Luo S."/>
            <person name="Chen H."/>
            <person name="Gao J."/>
            <person name="Mao Z."/>
            <person name="Pires J.C."/>
            <person name="Luo M."/>
            <person name="Kudrna D."/>
            <person name="Wing R.A."/>
            <person name="Meyers B.C."/>
            <person name="Yi K."/>
            <person name="Kong H."/>
            <person name="Lavrijsen P."/>
            <person name="Sunseri F."/>
            <person name="Falavigna A."/>
            <person name="Ye Y."/>
            <person name="Leebens-Mack J.H."/>
            <person name="Chen G."/>
        </authorList>
    </citation>
    <scope>NUCLEOTIDE SEQUENCE [LARGE SCALE GENOMIC DNA]</scope>
    <source>
        <strain evidence="3">cv. DH0086</strain>
    </source>
</reference>
<name>A0A5P1F6V1_ASPOF</name>
<dbReference type="Proteomes" id="UP000243459">
    <property type="component" value="Chromosome 4"/>
</dbReference>
<protein>
    <submittedName>
        <fullName evidence="2">Uncharacterized protein</fullName>
    </submittedName>
</protein>
<evidence type="ECO:0000313" key="2">
    <source>
        <dbReference type="EMBL" id="ONK73473.1"/>
    </source>
</evidence>
<dbReference type="Gramene" id="ONK73473">
    <property type="protein sequence ID" value="ONK73473"/>
    <property type="gene ID" value="A4U43_C04F31920"/>
</dbReference>
<feature type="region of interest" description="Disordered" evidence="1">
    <location>
        <begin position="55"/>
        <end position="74"/>
    </location>
</feature>